<reference evidence="1" key="1">
    <citation type="journal article" date="2020" name="Fungal Divers.">
        <title>Resolving the Mortierellaceae phylogeny through synthesis of multi-gene phylogenetics and phylogenomics.</title>
        <authorList>
            <person name="Vandepol N."/>
            <person name="Liber J."/>
            <person name="Desiro A."/>
            <person name="Na H."/>
            <person name="Kennedy M."/>
            <person name="Barry K."/>
            <person name="Grigoriev I.V."/>
            <person name="Miller A.N."/>
            <person name="O'Donnell K."/>
            <person name="Stajich J.E."/>
            <person name="Bonito G."/>
        </authorList>
    </citation>
    <scope>NUCLEOTIDE SEQUENCE</scope>
    <source>
        <strain evidence="1">NRRL 28262</strain>
    </source>
</reference>
<dbReference type="Proteomes" id="UP001194580">
    <property type="component" value="Unassembled WGS sequence"/>
</dbReference>
<dbReference type="AlphaFoldDB" id="A0AAD4H2E9"/>
<comment type="caution">
    <text evidence="1">The sequence shown here is derived from an EMBL/GenBank/DDBJ whole genome shotgun (WGS) entry which is preliminary data.</text>
</comment>
<evidence type="ECO:0000313" key="2">
    <source>
        <dbReference type="Proteomes" id="UP001194580"/>
    </source>
</evidence>
<sequence length="63" mass="6944">SPRVTCDAIVAILRISPVGNVSALISQNPHATIIELKLLKVLHSPTKIQCPRSILRTRQFKSN</sequence>
<dbReference type="EMBL" id="JAAAIL010001393">
    <property type="protein sequence ID" value="KAG0269800.1"/>
    <property type="molecule type" value="Genomic_DNA"/>
</dbReference>
<accession>A0AAD4H2E9</accession>
<gene>
    <name evidence="1" type="ORF">BGZ95_001902</name>
</gene>
<protein>
    <submittedName>
        <fullName evidence="1">Uncharacterized protein</fullName>
    </submittedName>
</protein>
<organism evidence="1 2">
    <name type="scientific">Linnemannia exigua</name>
    <dbReference type="NCBI Taxonomy" id="604196"/>
    <lineage>
        <taxon>Eukaryota</taxon>
        <taxon>Fungi</taxon>
        <taxon>Fungi incertae sedis</taxon>
        <taxon>Mucoromycota</taxon>
        <taxon>Mortierellomycotina</taxon>
        <taxon>Mortierellomycetes</taxon>
        <taxon>Mortierellales</taxon>
        <taxon>Mortierellaceae</taxon>
        <taxon>Linnemannia</taxon>
    </lineage>
</organism>
<keyword evidence="2" id="KW-1185">Reference proteome</keyword>
<evidence type="ECO:0000313" key="1">
    <source>
        <dbReference type="EMBL" id="KAG0269800.1"/>
    </source>
</evidence>
<name>A0AAD4H2E9_9FUNG</name>
<feature type="non-terminal residue" evidence="1">
    <location>
        <position position="1"/>
    </location>
</feature>
<proteinExistence type="predicted"/>